<dbReference type="GO" id="GO:0004034">
    <property type="term" value="F:aldose 1-epimerase activity"/>
    <property type="evidence" value="ECO:0007669"/>
    <property type="project" value="UniProtKB-EC"/>
</dbReference>
<keyword evidence="2" id="KW-1185">Reference proteome</keyword>
<keyword evidence="1" id="KW-0413">Isomerase</keyword>
<evidence type="ECO:0000313" key="1">
    <source>
        <dbReference type="EMBL" id="MDR6938944.1"/>
    </source>
</evidence>
<reference evidence="1 2" key="1">
    <citation type="submission" date="2023-07" db="EMBL/GenBank/DDBJ databases">
        <title>Sequencing the genomes of 1000 actinobacteria strains.</title>
        <authorList>
            <person name="Klenk H.-P."/>
        </authorList>
    </citation>
    <scope>NUCLEOTIDE SEQUENCE [LARGE SCALE GENOMIC DNA]</scope>
    <source>
        <strain evidence="1 2">DSM 15539</strain>
    </source>
</reference>
<dbReference type="InterPro" id="IPR008183">
    <property type="entry name" value="Aldose_1/G6P_1-epimerase"/>
</dbReference>
<dbReference type="EMBL" id="JAVDUJ010000001">
    <property type="protein sequence ID" value="MDR6938944.1"/>
    <property type="molecule type" value="Genomic_DNA"/>
</dbReference>
<gene>
    <name evidence="1" type="ORF">J2S36_000487</name>
</gene>
<organism evidence="1 2">
    <name type="scientific">Arcanobacterium hippocoleae</name>
    <dbReference type="NCBI Taxonomy" id="149017"/>
    <lineage>
        <taxon>Bacteria</taxon>
        <taxon>Bacillati</taxon>
        <taxon>Actinomycetota</taxon>
        <taxon>Actinomycetes</taxon>
        <taxon>Actinomycetales</taxon>
        <taxon>Actinomycetaceae</taxon>
        <taxon>Arcanobacterium</taxon>
    </lineage>
</organism>
<dbReference type="Gene3D" id="2.70.98.10">
    <property type="match status" value="1"/>
</dbReference>
<dbReference type="CDD" id="cd01081">
    <property type="entry name" value="Aldose_epim"/>
    <property type="match status" value="1"/>
</dbReference>
<sequence length="372" mass="40678">MAETFQFLDVSVNIFMLALGCRWFSVCIAPWNKYNRRFKNEECEREQMPGSIYAQILPCDFDGLPAWEIIADSGAKAVVTQLGATLISWEPKPGKNVIDGYHNAAELRQCIASRSRVLAPWPGRVKDGSYVFDGERYQLEFDANGEAIHGLVQDLDFAVVAKDTALVLAADCPGGVGYPWPFRIEVTFSLENGADGVEHLSVVIAATNTGAQDIPLALGWHPYLRIPDQEVISNCELEIPARTKILVDGKKIPLAGEAAYAGVQAPVKYAYVGNTEIDDSFRGLVPDEDGVATTFVRSLSSTQQIKVSQEPISTSVMHVFTADDLPRDSRKSFALEPLSNLPDAFNRADSMASVRLRPGGVKTISATLSYSE</sequence>
<proteinExistence type="predicted"/>
<dbReference type="PANTHER" id="PTHR10091:SF0">
    <property type="entry name" value="GALACTOSE MUTAROTASE"/>
    <property type="match status" value="1"/>
</dbReference>
<comment type="caution">
    <text evidence="1">The sequence shown here is derived from an EMBL/GenBank/DDBJ whole genome shotgun (WGS) entry which is preliminary data.</text>
</comment>
<protein>
    <submittedName>
        <fullName evidence="1">Aldose 1-epimerase</fullName>
        <ecNumber evidence="1">5.1.3.3</ecNumber>
    </submittedName>
</protein>
<dbReference type="SUPFAM" id="SSF74650">
    <property type="entry name" value="Galactose mutarotase-like"/>
    <property type="match status" value="1"/>
</dbReference>
<dbReference type="Pfam" id="PF01263">
    <property type="entry name" value="Aldose_epim"/>
    <property type="match status" value="1"/>
</dbReference>
<dbReference type="RefSeq" id="WP_309955165.1">
    <property type="nucleotide sequence ID" value="NZ_JAVDUJ010000001.1"/>
</dbReference>
<dbReference type="PANTHER" id="PTHR10091">
    <property type="entry name" value="ALDOSE-1-EPIMERASE"/>
    <property type="match status" value="1"/>
</dbReference>
<evidence type="ECO:0000313" key="2">
    <source>
        <dbReference type="Proteomes" id="UP001266099"/>
    </source>
</evidence>
<dbReference type="InterPro" id="IPR011013">
    <property type="entry name" value="Gal_mutarotase_sf_dom"/>
</dbReference>
<dbReference type="InterPro" id="IPR014718">
    <property type="entry name" value="GH-type_carb-bd"/>
</dbReference>
<name>A0ABU1T0X9_9ACTO</name>
<accession>A0ABU1T0X9</accession>
<dbReference type="EC" id="5.1.3.3" evidence="1"/>
<dbReference type="Proteomes" id="UP001266099">
    <property type="component" value="Unassembled WGS sequence"/>
</dbReference>